<name>A0A2T1LRK5_9CHRO</name>
<dbReference type="EMBL" id="PXOH01000047">
    <property type="protein sequence ID" value="PSF31267.1"/>
    <property type="molecule type" value="Genomic_DNA"/>
</dbReference>
<sequence length="45" mass="5111">MLILELGSSRLYLCVHWPTAVIAGYSVGFLWLMSCIILKLQKNTQ</sequence>
<feature type="domain" description="Phosphatidic acid phosphatase type 2/haloperoxidase" evidence="2">
    <location>
        <begin position="2"/>
        <end position="38"/>
    </location>
</feature>
<keyword evidence="1" id="KW-0472">Membrane</keyword>
<feature type="transmembrane region" description="Helical" evidence="1">
    <location>
        <begin position="20"/>
        <end position="40"/>
    </location>
</feature>
<reference evidence="3 4" key="2">
    <citation type="submission" date="2018-03" db="EMBL/GenBank/DDBJ databases">
        <authorList>
            <person name="Keele B.F."/>
        </authorList>
    </citation>
    <scope>NUCLEOTIDE SEQUENCE [LARGE SCALE GENOMIC DNA]</scope>
    <source>
        <strain evidence="3 4">CCALA 016</strain>
    </source>
</reference>
<dbReference type="Gene3D" id="1.20.144.10">
    <property type="entry name" value="Phosphatidic acid phosphatase type 2/haloperoxidase"/>
    <property type="match status" value="1"/>
</dbReference>
<evidence type="ECO:0000259" key="2">
    <source>
        <dbReference type="Pfam" id="PF01569"/>
    </source>
</evidence>
<dbReference type="InterPro" id="IPR000326">
    <property type="entry name" value="PAP2/HPO"/>
</dbReference>
<dbReference type="Pfam" id="PF01569">
    <property type="entry name" value="PAP2"/>
    <property type="match status" value="1"/>
</dbReference>
<evidence type="ECO:0000313" key="3">
    <source>
        <dbReference type="EMBL" id="PSF31267.1"/>
    </source>
</evidence>
<evidence type="ECO:0000256" key="1">
    <source>
        <dbReference type="SAM" id="Phobius"/>
    </source>
</evidence>
<dbReference type="AlphaFoldDB" id="A0A2T1LRK5"/>
<proteinExistence type="predicted"/>
<dbReference type="OrthoDB" id="9789113at2"/>
<gene>
    <name evidence="3" type="ORF">C7H19_23075</name>
</gene>
<keyword evidence="1" id="KW-0812">Transmembrane</keyword>
<reference evidence="3 4" key="1">
    <citation type="submission" date="2018-03" db="EMBL/GenBank/DDBJ databases">
        <title>The ancient ancestry and fast evolution of plastids.</title>
        <authorList>
            <person name="Moore K.R."/>
            <person name="Magnabosco C."/>
            <person name="Momper L."/>
            <person name="Gold D.A."/>
            <person name="Bosak T."/>
            <person name="Fournier G.P."/>
        </authorList>
    </citation>
    <scope>NUCLEOTIDE SEQUENCE [LARGE SCALE GENOMIC DNA]</scope>
    <source>
        <strain evidence="3 4">CCALA 016</strain>
    </source>
</reference>
<keyword evidence="1" id="KW-1133">Transmembrane helix</keyword>
<dbReference type="Proteomes" id="UP000239001">
    <property type="component" value="Unassembled WGS sequence"/>
</dbReference>
<keyword evidence="4" id="KW-1185">Reference proteome</keyword>
<dbReference type="InterPro" id="IPR036938">
    <property type="entry name" value="PAP2/HPO_sf"/>
</dbReference>
<evidence type="ECO:0000313" key="4">
    <source>
        <dbReference type="Proteomes" id="UP000239001"/>
    </source>
</evidence>
<organism evidence="3 4">
    <name type="scientific">Aphanothece hegewaldii CCALA 016</name>
    <dbReference type="NCBI Taxonomy" id="2107694"/>
    <lineage>
        <taxon>Bacteria</taxon>
        <taxon>Bacillati</taxon>
        <taxon>Cyanobacteriota</taxon>
        <taxon>Cyanophyceae</taxon>
        <taxon>Oscillatoriophycideae</taxon>
        <taxon>Chroococcales</taxon>
        <taxon>Aphanothecaceae</taxon>
        <taxon>Aphanothece</taxon>
    </lineage>
</organism>
<protein>
    <recommendedName>
        <fullName evidence="2">Phosphatidic acid phosphatase type 2/haloperoxidase domain-containing protein</fullName>
    </recommendedName>
</protein>
<dbReference type="SUPFAM" id="SSF48317">
    <property type="entry name" value="Acid phosphatase/Vanadium-dependent haloperoxidase"/>
    <property type="match status" value="1"/>
</dbReference>
<accession>A0A2T1LRK5</accession>
<comment type="caution">
    <text evidence="3">The sequence shown here is derived from an EMBL/GenBank/DDBJ whole genome shotgun (WGS) entry which is preliminary data.</text>
</comment>